<feature type="compositionally biased region" description="Basic and acidic residues" evidence="1">
    <location>
        <begin position="103"/>
        <end position="114"/>
    </location>
</feature>
<evidence type="ECO:0000256" key="1">
    <source>
        <dbReference type="SAM" id="MobiDB-lite"/>
    </source>
</evidence>
<dbReference type="AlphaFoldDB" id="A0AAD4RYZ8"/>
<dbReference type="Pfam" id="PF10253">
    <property type="entry name" value="PRCC"/>
    <property type="match status" value="1"/>
</dbReference>
<dbReference type="Proteomes" id="UP001202328">
    <property type="component" value="Unassembled WGS sequence"/>
</dbReference>
<evidence type="ECO:0000313" key="3">
    <source>
        <dbReference type="Proteomes" id="UP001202328"/>
    </source>
</evidence>
<feature type="compositionally biased region" description="Low complexity" evidence="1">
    <location>
        <begin position="1"/>
        <end position="11"/>
    </location>
</feature>
<accession>A0AAD4RYZ8</accession>
<name>A0AAD4RYZ8_9MAGN</name>
<dbReference type="EMBL" id="JAJJMB010017174">
    <property type="protein sequence ID" value="KAI3841274.1"/>
    <property type="molecule type" value="Genomic_DNA"/>
</dbReference>
<keyword evidence="3" id="KW-1185">Reference proteome</keyword>
<dbReference type="PANTHER" id="PTHR13621">
    <property type="entry name" value="PROLINE-RICH PROTEIN PRCC"/>
    <property type="match status" value="1"/>
</dbReference>
<comment type="caution">
    <text evidence="2">The sequence shown here is derived from an EMBL/GenBank/DDBJ whole genome shotgun (WGS) entry which is preliminary data.</text>
</comment>
<proteinExistence type="predicted"/>
<reference evidence="2" key="1">
    <citation type="submission" date="2022-04" db="EMBL/GenBank/DDBJ databases">
        <title>A functionally conserved STORR gene fusion in Papaver species that diverged 16.8 million years ago.</title>
        <authorList>
            <person name="Catania T."/>
        </authorList>
    </citation>
    <scope>NUCLEOTIDE SEQUENCE</scope>
    <source>
        <strain evidence="2">S-188037</strain>
    </source>
</reference>
<feature type="compositionally biased region" description="Low complexity" evidence="1">
    <location>
        <begin position="24"/>
        <end position="37"/>
    </location>
</feature>
<evidence type="ECO:0000313" key="2">
    <source>
        <dbReference type="EMBL" id="KAI3841274.1"/>
    </source>
</evidence>
<sequence>MESLLAAYSSSSDDEEQPPRHQQRNSSSYTSQSQTLTKPTSSNLSEPPKTSSLFSSLPKPKSSSISSLPPPKNSSKIPQKPKKVVQVKLPLNPSLPLDGDSDDEKKKPKKKPETETTSSLQSFFSSLPAPKNSLGLGSGQSLGGGSGRRSTIDTSVGQPESVSKVEKDEIRAEQNEIRGFEQNYGEGNLVSGASSLASGIDSSSNWCQNNESYENYQSYGNYEGNYVGNNVNPESGYGHYDGAATMVPMTMPVAAAGPEIPDVFRNMGRGKRGRNEMPEIIEVKQDDLTKNRPREDQTKTTGIAFGPAYQTVSSKGKPSKLHKRKHQIGALYFDMKQNEMALSERRSKGFLTKAETQAKYGW</sequence>
<organism evidence="2 3">
    <name type="scientific">Papaver atlanticum</name>
    <dbReference type="NCBI Taxonomy" id="357466"/>
    <lineage>
        <taxon>Eukaryota</taxon>
        <taxon>Viridiplantae</taxon>
        <taxon>Streptophyta</taxon>
        <taxon>Embryophyta</taxon>
        <taxon>Tracheophyta</taxon>
        <taxon>Spermatophyta</taxon>
        <taxon>Magnoliopsida</taxon>
        <taxon>Ranunculales</taxon>
        <taxon>Papaveraceae</taxon>
        <taxon>Papaveroideae</taxon>
        <taxon>Papaver</taxon>
    </lineage>
</organism>
<dbReference type="InterPro" id="IPR018800">
    <property type="entry name" value="PRCC"/>
</dbReference>
<feature type="compositionally biased region" description="Low complexity" evidence="1">
    <location>
        <begin position="47"/>
        <end position="78"/>
    </location>
</feature>
<evidence type="ECO:0008006" key="4">
    <source>
        <dbReference type="Google" id="ProtNLM"/>
    </source>
</evidence>
<feature type="compositionally biased region" description="Low complexity" evidence="1">
    <location>
        <begin position="115"/>
        <end position="127"/>
    </location>
</feature>
<gene>
    <name evidence="2" type="ORF">MKW98_007755</name>
</gene>
<feature type="compositionally biased region" description="Gly residues" evidence="1">
    <location>
        <begin position="136"/>
        <end position="147"/>
    </location>
</feature>
<dbReference type="PANTHER" id="PTHR13621:SF2">
    <property type="entry name" value="PROLINE-RICH PROTEIN PRCC"/>
    <property type="match status" value="1"/>
</dbReference>
<dbReference type="GO" id="GO:0005634">
    <property type="term" value="C:nucleus"/>
    <property type="evidence" value="ECO:0007669"/>
    <property type="project" value="TreeGrafter"/>
</dbReference>
<feature type="region of interest" description="Disordered" evidence="1">
    <location>
        <begin position="1"/>
        <end position="169"/>
    </location>
</feature>
<feature type="compositionally biased region" description="Polar residues" evidence="1">
    <location>
        <begin position="152"/>
        <end position="161"/>
    </location>
</feature>
<protein>
    <recommendedName>
        <fullName evidence="4">Proline-rich protein PRCC</fullName>
    </recommendedName>
</protein>